<dbReference type="EMBL" id="CAUYUJ010001904">
    <property type="protein sequence ID" value="CAK0798241.1"/>
    <property type="molecule type" value="Genomic_DNA"/>
</dbReference>
<organism evidence="1 2">
    <name type="scientific">Prorocentrum cordatum</name>
    <dbReference type="NCBI Taxonomy" id="2364126"/>
    <lineage>
        <taxon>Eukaryota</taxon>
        <taxon>Sar</taxon>
        <taxon>Alveolata</taxon>
        <taxon>Dinophyceae</taxon>
        <taxon>Prorocentrales</taxon>
        <taxon>Prorocentraceae</taxon>
        <taxon>Prorocentrum</taxon>
    </lineage>
</organism>
<dbReference type="Proteomes" id="UP001189429">
    <property type="component" value="Unassembled WGS sequence"/>
</dbReference>
<evidence type="ECO:0000313" key="2">
    <source>
        <dbReference type="Proteomes" id="UP001189429"/>
    </source>
</evidence>
<reference evidence="1" key="1">
    <citation type="submission" date="2023-10" db="EMBL/GenBank/DDBJ databases">
        <authorList>
            <person name="Chen Y."/>
            <person name="Shah S."/>
            <person name="Dougan E. K."/>
            <person name="Thang M."/>
            <person name="Chan C."/>
        </authorList>
    </citation>
    <scope>NUCLEOTIDE SEQUENCE [LARGE SCALE GENOMIC DNA]</scope>
</reference>
<sequence>DNSDTDASTDTEELYCDKNGNPITLPSAMEEFKTYVTRRRPEPMLMALNKQDNFNLVDFVYFGPPAQQTVGDLVHHVDDTEISFNREEPVAECALLWRTANLEVRTTQPVPEGYGPVNFQSKAKPSSRVSKRDLHNLTAGDQRQHHNHVINSMGRELQQWLEWESVGIVLKRGAKNRADVIWVFRWKITVNDDKGQRDVKGRWTEVSKIGNH</sequence>
<feature type="non-terminal residue" evidence="1">
    <location>
        <position position="212"/>
    </location>
</feature>
<accession>A0ABN9Q220</accession>
<proteinExistence type="predicted"/>
<protein>
    <submittedName>
        <fullName evidence="1">Uncharacterized protein</fullName>
    </submittedName>
</protein>
<name>A0ABN9Q220_9DINO</name>
<evidence type="ECO:0000313" key="1">
    <source>
        <dbReference type="EMBL" id="CAK0798241.1"/>
    </source>
</evidence>
<feature type="non-terminal residue" evidence="1">
    <location>
        <position position="1"/>
    </location>
</feature>
<keyword evidence="2" id="KW-1185">Reference proteome</keyword>
<gene>
    <name evidence="1" type="ORF">PCOR1329_LOCUS7056</name>
</gene>
<comment type="caution">
    <text evidence="1">The sequence shown here is derived from an EMBL/GenBank/DDBJ whole genome shotgun (WGS) entry which is preliminary data.</text>
</comment>